<dbReference type="Pfam" id="PF00485">
    <property type="entry name" value="PRK"/>
    <property type="match status" value="1"/>
</dbReference>
<sequence>MQSDSDTPQNIEIERKFILRNMPEFMVVQPSKEIVQWYLPSFRIRQIGDEFKLTIKRGKWVVRQEFEINITKEEYEHFWILWNKKSLRKTRYYMEVEWLTFEADEYHGNLDWLYTIEVEFSSAEEAESFVPPAWFGEEVTEDDDFSNGSLSSQWLTESVIDKMKKENERPYLEAIRLNLSDWIGWIIKWALNLIGKTEKDRPIFIWISWGSNSWKTSKVTDEVIRKLEAEWVTVTKISMDDFCFWPTYLKKILKEWDVLNFDAPYSYDMELWKTKLNELMVGKDVKINTYDFKNDPKIDAQDIPKTQVYILEWLYILYDDDLKSRCDLRAFVDVSSHWRVMRRLTRDAWGSSWEVWRTWQSHLNVLEQILSTVEPMDKQYIKPQIKNAHIIIDNDHNPQIECANIKNSESQIKFKLGKFDLESIIVWLESIGFMKWISREESDIYYNHSSKDIIGNWEVFRLRYTNKDINELCCNYPVLTYKYPRVNQDYREESVLSFEINDKVVWLLNWEYRQIWEITKTRMPFIINEISVVIDLSVAGKLTSEERTIDLWNHIEIRWFKNEEELNHYSDMIAGLIGKESDDSTTESYLKMLTRIN</sequence>
<keyword evidence="2" id="KW-0418">Kinase</keyword>
<comment type="caution">
    <text evidence="2">The sequence shown here is derived from an EMBL/GenBank/DDBJ whole genome shotgun (WGS) entry which is preliminary data.</text>
</comment>
<accession>K2FZZ4</accession>
<dbReference type="Gene3D" id="2.40.320.10">
    <property type="entry name" value="Hypothetical Protein Pfu-838710-001"/>
    <property type="match status" value="2"/>
</dbReference>
<evidence type="ECO:0000259" key="1">
    <source>
        <dbReference type="SMART" id="SM01118"/>
    </source>
</evidence>
<organism evidence="2">
    <name type="scientific">uncultured bacterium</name>
    <name type="common">gcode 4</name>
    <dbReference type="NCBI Taxonomy" id="1234023"/>
    <lineage>
        <taxon>Bacteria</taxon>
        <taxon>environmental samples</taxon>
    </lineage>
</organism>
<dbReference type="EMBL" id="AMFJ01000479">
    <property type="protein sequence ID" value="EKE27472.1"/>
    <property type="molecule type" value="Genomic_DNA"/>
</dbReference>
<dbReference type="PANTHER" id="PTHR10285">
    <property type="entry name" value="URIDINE KINASE"/>
    <property type="match status" value="1"/>
</dbReference>
<dbReference type="AlphaFoldDB" id="K2FZZ4"/>
<reference evidence="2" key="1">
    <citation type="journal article" date="2012" name="Science">
        <title>Fermentation, hydrogen, and sulfur metabolism in multiple uncultivated bacterial phyla.</title>
        <authorList>
            <person name="Wrighton K.C."/>
            <person name="Thomas B.C."/>
            <person name="Sharon I."/>
            <person name="Miller C.S."/>
            <person name="Castelle C.J."/>
            <person name="VerBerkmoes N.C."/>
            <person name="Wilkins M.J."/>
            <person name="Hettich R.L."/>
            <person name="Lipton M.S."/>
            <person name="Williams K.H."/>
            <person name="Long P.E."/>
            <person name="Banfield J.F."/>
        </authorList>
    </citation>
    <scope>NUCLEOTIDE SEQUENCE [LARGE SCALE GENOMIC DNA]</scope>
</reference>
<dbReference type="SUPFAM" id="SSF52540">
    <property type="entry name" value="P-loop containing nucleoside triphosphate hydrolases"/>
    <property type="match status" value="1"/>
</dbReference>
<proteinExistence type="predicted"/>
<evidence type="ECO:0000313" key="2">
    <source>
        <dbReference type="EMBL" id="EKE27472.1"/>
    </source>
</evidence>
<dbReference type="InterPro" id="IPR006083">
    <property type="entry name" value="PRK/URK"/>
</dbReference>
<keyword evidence="2" id="KW-0808">Transferase</keyword>
<protein>
    <submittedName>
        <fullName evidence="2">Uridine kinase</fullName>
    </submittedName>
</protein>
<dbReference type="SMART" id="SM01118">
    <property type="entry name" value="CYTH"/>
    <property type="match status" value="1"/>
</dbReference>
<dbReference type="InterPro" id="IPR027417">
    <property type="entry name" value="P-loop_NTPase"/>
</dbReference>
<gene>
    <name evidence="2" type="ORF">ACD_3C00205G0025</name>
</gene>
<dbReference type="SUPFAM" id="SSF55154">
    <property type="entry name" value="CYTH-like phosphatases"/>
    <property type="match status" value="2"/>
</dbReference>
<name>K2FZZ4_9BACT</name>
<dbReference type="GO" id="GO:0005524">
    <property type="term" value="F:ATP binding"/>
    <property type="evidence" value="ECO:0007669"/>
    <property type="project" value="InterPro"/>
</dbReference>
<dbReference type="InterPro" id="IPR033469">
    <property type="entry name" value="CYTH-like_dom_sf"/>
</dbReference>
<feature type="domain" description="CYTH" evidence="1">
    <location>
        <begin position="10"/>
        <end position="152"/>
    </location>
</feature>
<dbReference type="GO" id="GO:0016301">
    <property type="term" value="F:kinase activity"/>
    <property type="evidence" value="ECO:0007669"/>
    <property type="project" value="UniProtKB-KW"/>
</dbReference>
<dbReference type="Gene3D" id="3.40.50.300">
    <property type="entry name" value="P-loop containing nucleotide triphosphate hydrolases"/>
    <property type="match status" value="1"/>
</dbReference>
<dbReference type="InterPro" id="IPR023577">
    <property type="entry name" value="CYTH_domain"/>
</dbReference>